<dbReference type="EMBL" id="EAAA01003017">
    <property type="status" value="NOT_ANNOTATED_CDS"/>
    <property type="molecule type" value="Genomic_DNA"/>
</dbReference>
<keyword evidence="3" id="KW-1185">Reference proteome</keyword>
<dbReference type="Ensembl" id="ENSCINT00000034485.1">
    <property type="protein sequence ID" value="ENSCINP00000035191.1"/>
    <property type="gene ID" value="ENSCING00000023077.1"/>
</dbReference>
<evidence type="ECO:0000256" key="1">
    <source>
        <dbReference type="SAM" id="MobiDB-lite"/>
    </source>
</evidence>
<evidence type="ECO:0000313" key="2">
    <source>
        <dbReference type="Ensembl" id="ENSCINP00000035191.1"/>
    </source>
</evidence>
<reference evidence="2" key="2">
    <citation type="journal article" date="2008" name="Genome Biol.">
        <title>Improved genome assembly and evidence-based global gene model set for the chordate Ciona intestinalis: new insight into intron and operon populations.</title>
        <authorList>
            <person name="Satou Y."/>
            <person name="Mineta K."/>
            <person name="Ogasawara M."/>
            <person name="Sasakura Y."/>
            <person name="Shoguchi E."/>
            <person name="Ueno K."/>
            <person name="Yamada L."/>
            <person name="Matsumoto J."/>
            <person name="Wasserscheid J."/>
            <person name="Dewar K."/>
            <person name="Wiley G.B."/>
            <person name="Macmil S.L."/>
            <person name="Roe B.A."/>
            <person name="Zeller R.W."/>
            <person name="Hastings K.E."/>
            <person name="Lemaire P."/>
            <person name="Lindquist E."/>
            <person name="Endo T."/>
            <person name="Hotta K."/>
            <person name="Inaba K."/>
        </authorList>
    </citation>
    <scope>NUCLEOTIDE SEQUENCE [LARGE SCALE GENOMIC DNA]</scope>
    <source>
        <strain evidence="2">wild type</strain>
    </source>
</reference>
<name>H2XZV7_CIOIN</name>
<dbReference type="AlphaFoldDB" id="H2XZV7"/>
<reference evidence="2" key="3">
    <citation type="submission" date="2025-08" db="UniProtKB">
        <authorList>
            <consortium name="Ensembl"/>
        </authorList>
    </citation>
    <scope>IDENTIFICATION</scope>
</reference>
<reference evidence="3" key="1">
    <citation type="journal article" date="2002" name="Science">
        <title>The draft genome of Ciona intestinalis: insights into chordate and vertebrate origins.</title>
        <authorList>
            <person name="Dehal P."/>
            <person name="Satou Y."/>
            <person name="Campbell R.K."/>
            <person name="Chapman J."/>
            <person name="Degnan B."/>
            <person name="De Tomaso A."/>
            <person name="Davidson B."/>
            <person name="Di Gregorio A."/>
            <person name="Gelpke M."/>
            <person name="Goodstein D.M."/>
            <person name="Harafuji N."/>
            <person name="Hastings K.E."/>
            <person name="Ho I."/>
            <person name="Hotta K."/>
            <person name="Huang W."/>
            <person name="Kawashima T."/>
            <person name="Lemaire P."/>
            <person name="Martinez D."/>
            <person name="Meinertzhagen I.A."/>
            <person name="Necula S."/>
            <person name="Nonaka M."/>
            <person name="Putnam N."/>
            <person name="Rash S."/>
            <person name="Saiga H."/>
            <person name="Satake M."/>
            <person name="Terry A."/>
            <person name="Yamada L."/>
            <person name="Wang H.G."/>
            <person name="Awazu S."/>
            <person name="Azumi K."/>
            <person name="Boore J."/>
            <person name="Branno M."/>
            <person name="Chin-Bow S."/>
            <person name="DeSantis R."/>
            <person name="Doyle S."/>
            <person name="Francino P."/>
            <person name="Keys D.N."/>
            <person name="Haga S."/>
            <person name="Hayashi H."/>
            <person name="Hino K."/>
            <person name="Imai K.S."/>
            <person name="Inaba K."/>
            <person name="Kano S."/>
            <person name="Kobayashi K."/>
            <person name="Kobayashi M."/>
            <person name="Lee B.I."/>
            <person name="Makabe K.W."/>
            <person name="Manohar C."/>
            <person name="Matassi G."/>
            <person name="Medina M."/>
            <person name="Mochizuki Y."/>
            <person name="Mount S."/>
            <person name="Morishita T."/>
            <person name="Miura S."/>
            <person name="Nakayama A."/>
            <person name="Nishizaka S."/>
            <person name="Nomoto H."/>
            <person name="Ohta F."/>
            <person name="Oishi K."/>
            <person name="Rigoutsos I."/>
            <person name="Sano M."/>
            <person name="Sasaki A."/>
            <person name="Sasakura Y."/>
            <person name="Shoguchi E."/>
            <person name="Shin-i T."/>
            <person name="Spagnuolo A."/>
            <person name="Stainier D."/>
            <person name="Suzuki M.M."/>
            <person name="Tassy O."/>
            <person name="Takatori N."/>
            <person name="Tokuoka M."/>
            <person name="Yagi K."/>
            <person name="Yoshizaki F."/>
            <person name="Wada S."/>
            <person name="Zhang C."/>
            <person name="Hyatt P.D."/>
            <person name="Larimer F."/>
            <person name="Detter C."/>
            <person name="Doggett N."/>
            <person name="Glavina T."/>
            <person name="Hawkins T."/>
            <person name="Richardson P."/>
            <person name="Lucas S."/>
            <person name="Kohara Y."/>
            <person name="Levine M."/>
            <person name="Satoh N."/>
            <person name="Rokhsar D.S."/>
        </authorList>
    </citation>
    <scope>NUCLEOTIDE SEQUENCE [LARGE SCALE GENOMIC DNA]</scope>
</reference>
<sequence>RFPEVSIPPNITSTGKVSLSARVSSQASRSPICATPSLPRVSTPSLPRVSTPSLPRVTTPSLPRVSTPS</sequence>
<proteinExistence type="predicted"/>
<accession>H2XZV7</accession>
<feature type="region of interest" description="Disordered" evidence="1">
    <location>
        <begin position="26"/>
        <end position="69"/>
    </location>
</feature>
<feature type="compositionally biased region" description="Polar residues" evidence="1">
    <location>
        <begin position="40"/>
        <end position="69"/>
    </location>
</feature>
<organism evidence="2 3">
    <name type="scientific">Ciona intestinalis</name>
    <name type="common">Transparent sea squirt</name>
    <name type="synonym">Ascidia intestinalis</name>
    <dbReference type="NCBI Taxonomy" id="7719"/>
    <lineage>
        <taxon>Eukaryota</taxon>
        <taxon>Metazoa</taxon>
        <taxon>Chordata</taxon>
        <taxon>Tunicata</taxon>
        <taxon>Ascidiacea</taxon>
        <taxon>Phlebobranchia</taxon>
        <taxon>Cionidae</taxon>
        <taxon>Ciona</taxon>
    </lineage>
</organism>
<protein>
    <submittedName>
        <fullName evidence="2">Uncharacterized protein</fullName>
    </submittedName>
</protein>
<dbReference type="HOGENOM" id="CLU_2782353_0_0_1"/>
<dbReference type="InParanoid" id="H2XZV7"/>
<dbReference type="Proteomes" id="UP000008144">
    <property type="component" value="Chromosome 9"/>
</dbReference>
<evidence type="ECO:0000313" key="3">
    <source>
        <dbReference type="Proteomes" id="UP000008144"/>
    </source>
</evidence>
<reference evidence="2" key="4">
    <citation type="submission" date="2025-09" db="UniProtKB">
        <authorList>
            <consortium name="Ensembl"/>
        </authorList>
    </citation>
    <scope>IDENTIFICATION</scope>
</reference>